<reference evidence="3" key="1">
    <citation type="journal article" date="2023" name="G3 (Bethesda)">
        <title>Whole genome assemblies of Zophobas morio and Tenebrio molitor.</title>
        <authorList>
            <person name="Kaur S."/>
            <person name="Stinson S.A."/>
            <person name="diCenzo G.C."/>
        </authorList>
    </citation>
    <scope>NUCLEOTIDE SEQUENCE</scope>
    <source>
        <strain evidence="3">QUZm001</strain>
    </source>
</reference>
<organism evidence="3 4">
    <name type="scientific">Zophobas morio</name>
    <dbReference type="NCBI Taxonomy" id="2755281"/>
    <lineage>
        <taxon>Eukaryota</taxon>
        <taxon>Metazoa</taxon>
        <taxon>Ecdysozoa</taxon>
        <taxon>Arthropoda</taxon>
        <taxon>Hexapoda</taxon>
        <taxon>Insecta</taxon>
        <taxon>Pterygota</taxon>
        <taxon>Neoptera</taxon>
        <taxon>Endopterygota</taxon>
        <taxon>Coleoptera</taxon>
        <taxon>Polyphaga</taxon>
        <taxon>Cucujiformia</taxon>
        <taxon>Tenebrionidae</taxon>
        <taxon>Zophobas</taxon>
    </lineage>
</organism>
<evidence type="ECO:0000259" key="2">
    <source>
        <dbReference type="Pfam" id="PF21789"/>
    </source>
</evidence>
<sequence>MVRAEKTERQKVRLAAQLLSNTVAEALKRYRPGEDPELAENTAEFIKIVNLWFDIFNSYTSTANIPTKSAYGTHLQEQDESLDKMYNTTKNMRALGKNTLQTFQKGILMSIKSLKQLFLELKSTYGSLKYICTHKLNQDCLENFFFQIRSRGPDEHPTPNAAIQRMRLIILGKNPGILDSQVNTHDVVPEEYISASVLKNANIDISDALVEELQNESTQNSSRGSILELVRKDASTNRCACQDAIRNENPSS</sequence>
<dbReference type="EMBL" id="JALNTZ010000004">
    <property type="protein sequence ID" value="KAJ3655018.1"/>
    <property type="molecule type" value="Genomic_DNA"/>
</dbReference>
<evidence type="ECO:0008006" key="5">
    <source>
        <dbReference type="Google" id="ProtNLM"/>
    </source>
</evidence>
<dbReference type="AlphaFoldDB" id="A0AA38IBP6"/>
<dbReference type="InterPro" id="IPR048366">
    <property type="entry name" value="TNP-like_GBD"/>
</dbReference>
<dbReference type="InterPro" id="IPR048367">
    <property type="entry name" value="TNP-like_RNaseH_C"/>
</dbReference>
<comment type="caution">
    <text evidence="3">The sequence shown here is derived from an EMBL/GenBank/DDBJ whole genome shotgun (WGS) entry which is preliminary data.</text>
</comment>
<feature type="domain" description="Transposable element P transposase-like RNase H C-terminal" evidence="2">
    <location>
        <begin position="134"/>
        <end position="158"/>
    </location>
</feature>
<protein>
    <recommendedName>
        <fullName evidence="5">Transposable element P transposase</fullName>
    </recommendedName>
</protein>
<dbReference type="Proteomes" id="UP001168821">
    <property type="component" value="Unassembled WGS sequence"/>
</dbReference>
<name>A0AA38IBP6_9CUCU</name>
<evidence type="ECO:0000313" key="3">
    <source>
        <dbReference type="EMBL" id="KAJ3655018.1"/>
    </source>
</evidence>
<dbReference type="Pfam" id="PF21788">
    <property type="entry name" value="TNP-like_GBD"/>
    <property type="match status" value="1"/>
</dbReference>
<proteinExistence type="predicted"/>
<dbReference type="Pfam" id="PF21789">
    <property type="entry name" value="TNP-like_RNaseH_C"/>
    <property type="match status" value="1"/>
</dbReference>
<accession>A0AA38IBP6</accession>
<keyword evidence="4" id="KW-1185">Reference proteome</keyword>
<dbReference type="PANTHER" id="PTHR47577">
    <property type="entry name" value="THAP DOMAIN-CONTAINING PROTEIN 6"/>
    <property type="match status" value="1"/>
</dbReference>
<feature type="domain" description="Transposable element P transposase-like GTP-binding insertion" evidence="1">
    <location>
        <begin position="6"/>
        <end position="62"/>
    </location>
</feature>
<evidence type="ECO:0000313" key="4">
    <source>
        <dbReference type="Proteomes" id="UP001168821"/>
    </source>
</evidence>
<gene>
    <name evidence="3" type="ORF">Zmor_014164</name>
</gene>
<evidence type="ECO:0000259" key="1">
    <source>
        <dbReference type="Pfam" id="PF21788"/>
    </source>
</evidence>
<dbReference type="PANTHER" id="PTHR47577:SF2">
    <property type="entry name" value="THAP DOMAIN CONTAINING 9"/>
    <property type="match status" value="1"/>
</dbReference>